<evidence type="ECO:0008006" key="3">
    <source>
        <dbReference type="Google" id="ProtNLM"/>
    </source>
</evidence>
<evidence type="ECO:0000313" key="1">
    <source>
        <dbReference type="EMBL" id="OBA23962.1"/>
    </source>
</evidence>
<dbReference type="RefSeq" id="XP_018714443.1">
    <property type="nucleotide sequence ID" value="XM_018856795.1"/>
</dbReference>
<dbReference type="OrthoDB" id="4015782at2759"/>
<dbReference type="EMBL" id="LXTC01000001">
    <property type="protein sequence ID" value="OBA23962.1"/>
    <property type="molecule type" value="Genomic_DNA"/>
</dbReference>
<organism evidence="1 2">
    <name type="scientific">Metschnikowia bicuspidata var. bicuspidata NRRL YB-4993</name>
    <dbReference type="NCBI Taxonomy" id="869754"/>
    <lineage>
        <taxon>Eukaryota</taxon>
        <taxon>Fungi</taxon>
        <taxon>Dikarya</taxon>
        <taxon>Ascomycota</taxon>
        <taxon>Saccharomycotina</taxon>
        <taxon>Pichiomycetes</taxon>
        <taxon>Metschnikowiaceae</taxon>
        <taxon>Metschnikowia</taxon>
    </lineage>
</organism>
<gene>
    <name evidence="1" type="ORF">METBIDRAFT_36893</name>
</gene>
<protein>
    <recommendedName>
        <fullName evidence="3">Required for respiratory growth protein 8, mitochondrial</fullName>
    </recommendedName>
</protein>
<dbReference type="GeneID" id="30029771"/>
<keyword evidence="2" id="KW-1185">Reference proteome</keyword>
<accession>A0A1A0HJ99</accession>
<dbReference type="AlphaFoldDB" id="A0A1A0HJ99"/>
<proteinExistence type="predicted"/>
<reference evidence="1 2" key="1">
    <citation type="submission" date="2016-05" db="EMBL/GenBank/DDBJ databases">
        <title>Comparative genomics of biotechnologically important yeasts.</title>
        <authorList>
            <consortium name="DOE Joint Genome Institute"/>
            <person name="Riley R."/>
            <person name="Haridas S."/>
            <person name="Wolfe K.H."/>
            <person name="Lopes M.R."/>
            <person name="Hittinger C.T."/>
            <person name="Goker M."/>
            <person name="Salamov A."/>
            <person name="Wisecaver J."/>
            <person name="Long T.M."/>
            <person name="Aerts A.L."/>
            <person name="Barry K."/>
            <person name="Choi C."/>
            <person name="Clum A."/>
            <person name="Coughlan A.Y."/>
            <person name="Deshpande S."/>
            <person name="Douglass A.P."/>
            <person name="Hanson S.J."/>
            <person name="Klenk H.-P."/>
            <person name="LaButti K."/>
            <person name="Lapidus A."/>
            <person name="Lindquist E."/>
            <person name="Lipzen A."/>
            <person name="Meier-kolthoff J.P."/>
            <person name="Ohm R.A."/>
            <person name="Otillar R.P."/>
            <person name="Pangilinan J."/>
            <person name="Peng Y."/>
            <person name="Rokas A."/>
            <person name="Rosa C.A."/>
            <person name="Scheuner C."/>
            <person name="Sibirny A.A."/>
            <person name="Slot J.C."/>
            <person name="Stielow J.B."/>
            <person name="Sun H."/>
            <person name="Kurtzman C.P."/>
            <person name="Blackwell M."/>
            <person name="Grigoriev I.V."/>
            <person name="Jeffries T.W."/>
        </authorList>
    </citation>
    <scope>NUCLEOTIDE SEQUENCE [LARGE SCALE GENOMIC DNA]</scope>
    <source>
        <strain evidence="1 2">NRRL YB-4993</strain>
    </source>
</reference>
<sequence length="223" mass="25383">MSRTYLQHPFFKNPVKWLRGVKKRHSPQLCLDGFYDTTSLNVNPFAKSLLETRLDVSRTRFPLENMVQIIVSESEKHGAYELVPVLQKPTCGQNPASYVINNKSYIKFLSRKRFAPIPLKYKHKSSSVIGAIKPPQDLATDIDSLYRSKIKKMIDELPENISVSSKDPEREILIRPAASDCIIWDDSLPVIYSSLAAKEIVLAYAEQHEVISLLLKLVASQRI</sequence>
<dbReference type="Proteomes" id="UP000092555">
    <property type="component" value="Unassembled WGS sequence"/>
</dbReference>
<name>A0A1A0HJ99_9ASCO</name>
<comment type="caution">
    <text evidence="1">The sequence shown here is derived from an EMBL/GenBank/DDBJ whole genome shotgun (WGS) entry which is preliminary data.</text>
</comment>
<evidence type="ECO:0000313" key="2">
    <source>
        <dbReference type="Proteomes" id="UP000092555"/>
    </source>
</evidence>